<dbReference type="AlphaFoldDB" id="A0AAX0PXV7"/>
<feature type="domain" description="Replication initiator protein A C-terminal" evidence="3">
    <location>
        <begin position="241"/>
        <end position="333"/>
    </location>
</feature>
<accession>A0AAX0PXV7</accession>
<evidence type="ECO:0000259" key="3">
    <source>
        <dbReference type="Pfam" id="PF18008"/>
    </source>
</evidence>
<dbReference type="Proteomes" id="UP000215635">
    <property type="component" value="Unassembled WGS sequence"/>
</dbReference>
<dbReference type="InterPro" id="IPR010724">
    <property type="entry name" value="RepA_N"/>
</dbReference>
<feature type="region of interest" description="Disordered" evidence="1">
    <location>
        <begin position="141"/>
        <end position="175"/>
    </location>
</feature>
<evidence type="ECO:0000313" key="4">
    <source>
        <dbReference type="EMBL" id="PAK87678.1"/>
    </source>
</evidence>
<dbReference type="InterPro" id="IPR041151">
    <property type="entry name" value="Bac_RepA_C"/>
</dbReference>
<dbReference type="RefSeq" id="WP_095350702.1">
    <property type="nucleotide sequence ID" value="NZ_CP184688.1"/>
</dbReference>
<dbReference type="Pfam" id="PF18008">
    <property type="entry name" value="Bac_RepA_C"/>
    <property type="match status" value="1"/>
</dbReference>
<dbReference type="EMBL" id="NCWV01000049">
    <property type="protein sequence ID" value="PAK87678.1"/>
    <property type="molecule type" value="Genomic_DNA"/>
</dbReference>
<name>A0AAX0PXV7_9LACT</name>
<feature type="domain" description="Replication initiator A N-terminal" evidence="2">
    <location>
        <begin position="18"/>
        <end position="92"/>
    </location>
</feature>
<comment type="caution">
    <text evidence="4">The sequence shown here is derived from an EMBL/GenBank/DDBJ whole genome shotgun (WGS) entry which is preliminary data.</text>
</comment>
<evidence type="ECO:0000313" key="5">
    <source>
        <dbReference type="Proteomes" id="UP000215635"/>
    </source>
</evidence>
<organism evidence="4 5">
    <name type="scientific">Lactococcus lactis</name>
    <dbReference type="NCBI Taxonomy" id="1358"/>
    <lineage>
        <taxon>Bacteria</taxon>
        <taxon>Bacillati</taxon>
        <taxon>Bacillota</taxon>
        <taxon>Bacilli</taxon>
        <taxon>Lactobacillales</taxon>
        <taxon>Streptococcaceae</taxon>
        <taxon>Lactococcus</taxon>
    </lineage>
</organism>
<evidence type="ECO:0000256" key="1">
    <source>
        <dbReference type="SAM" id="MobiDB-lite"/>
    </source>
</evidence>
<sequence length="391" mass="45328">MTKSNFKFYQPDDVYGTLFFQFPKVLIYGDKYNKLSSDAKIAYMLLKDKLEFSIKNEWIDEDNYIYFKYSNIALMQIFNYSEKTVIKIKKELESVDLLYQKRMGYNPKTKKNEANRLYLGELELSAEDVYKKEKRARDLATSGTVKSTVRSDNPQTLATSGTVKSTARSNTPQTLATSGTVKSTAYLYKDILDTSLDNIKDTQELDFSSSNFSEAQLKVQNQDLVKNSKSFLKEGTHELFLSEEAINLLQMWCNSPQQLRKMVGIILNAKNAVCKENEELGVFFVLEEEALQEKILNTLRRYFNAIRTKENKITNYENYLFGSMKNMFAEYWNNQALKQRLNSNETNKENLNMDDSVWSNSNYKNETSQIDLARLERIKLEALAKINSKPT</sequence>
<proteinExistence type="predicted"/>
<dbReference type="Pfam" id="PF06970">
    <property type="entry name" value="RepA_N"/>
    <property type="match status" value="1"/>
</dbReference>
<protein>
    <submittedName>
        <fullName evidence="4">Plasmid replication initiation protein</fullName>
    </submittedName>
</protein>
<evidence type="ECO:0000259" key="2">
    <source>
        <dbReference type="Pfam" id="PF06970"/>
    </source>
</evidence>
<gene>
    <name evidence="4" type="ORF">B8W88_13435</name>
</gene>
<reference evidence="4 5" key="1">
    <citation type="submission" date="2017-04" db="EMBL/GenBank/DDBJ databases">
        <title>Kefir bacterial isolates.</title>
        <authorList>
            <person name="Kim Y."/>
            <person name="Blasche S."/>
            <person name="Patil K.R."/>
        </authorList>
    </citation>
    <scope>NUCLEOTIDE SEQUENCE [LARGE SCALE GENOMIC DNA]</scope>
    <source>
        <strain evidence="4 5">OG2</strain>
    </source>
</reference>